<dbReference type="Pfam" id="PF02784">
    <property type="entry name" value="Orn_Arg_deC_N"/>
    <property type="match status" value="1"/>
</dbReference>
<evidence type="ECO:0000256" key="3">
    <source>
        <dbReference type="ARBA" id="ARBA00022793"/>
    </source>
</evidence>
<dbReference type="PANTHER" id="PTHR43727">
    <property type="entry name" value="DIAMINOPIMELATE DECARBOXYLASE"/>
    <property type="match status" value="1"/>
</dbReference>
<gene>
    <name evidence="12" type="primary">lysA</name>
    <name evidence="17" type="ORF">HNR53_001366</name>
</gene>
<dbReference type="InterPro" id="IPR009006">
    <property type="entry name" value="Ala_racemase/Decarboxylase_C"/>
</dbReference>
<feature type="binding site" evidence="12">
    <location>
        <position position="330"/>
    </location>
    <ligand>
        <name>substrate</name>
    </ligand>
</feature>
<evidence type="ECO:0000256" key="1">
    <source>
        <dbReference type="ARBA" id="ARBA00001933"/>
    </source>
</evidence>
<feature type="binding site" evidence="12">
    <location>
        <position position="390"/>
    </location>
    <ligand>
        <name>substrate</name>
    </ligand>
</feature>
<dbReference type="PROSITE" id="PS00878">
    <property type="entry name" value="ODR_DC_2_1"/>
    <property type="match status" value="1"/>
</dbReference>
<evidence type="ECO:0000256" key="7">
    <source>
        <dbReference type="ARBA" id="ARBA00050464"/>
    </source>
</evidence>
<dbReference type="InterPro" id="IPR002986">
    <property type="entry name" value="DAP_deCOOHase_LysA"/>
</dbReference>
<dbReference type="GO" id="GO:0008836">
    <property type="term" value="F:diaminopimelate decarboxylase activity"/>
    <property type="evidence" value="ECO:0007669"/>
    <property type="project" value="UniProtKB-UniRule"/>
</dbReference>
<dbReference type="Pfam" id="PF00278">
    <property type="entry name" value="Orn_DAP_Arg_deC"/>
    <property type="match status" value="1"/>
</dbReference>
<dbReference type="GO" id="GO:0009089">
    <property type="term" value="P:lysine biosynthetic process via diaminopimelate"/>
    <property type="evidence" value="ECO:0007669"/>
    <property type="project" value="UniProtKB-UniRule"/>
</dbReference>
<sequence length="442" mass="49130">MYYYGTTAVNDKGHLEIGGVDTVELVREYGTPLYVYDVALIRQRARSFKATFEKYGVKAQVSFASKAFSSVAMVQLADEEGLSLDVVSGGELYTAIAAGFPMERVHFHGNNKSREELNMALDHKIGYIVVDNFYELELLEALCAQREQQIDVVLRITPGIEAHTHDYIMTGQADSKFGFDLQNGQAEKALQQAMQSSWLSMSGIHCHIGSQIFETTGFTIAVQKIFEKLYQWKESFSFKASVLNLGGGFGIRYTSEDDPKPASEYVAEIIAEVKKQAAHYDLSIPEIGIEPGRSLVGDAGITLYKIGSSKEVPEVRKYLAIDGGMTDNIRPALYQAKYEAVLANKPLEQTTEVVSIAGKCCESGDMLIWDLPLPEAGDQDILAVFCTGAYGYSMANNYNRIPRPPVVFVENGETRLVIKRETYEDLVRLDFPLRETAEAKHQ</sequence>
<dbReference type="InterPro" id="IPR022653">
    <property type="entry name" value="De-COase2_pyr-phos_BS"/>
</dbReference>
<feature type="domain" description="Orn/DAP/Arg decarboxylase 2 C-terminal" evidence="15">
    <location>
        <begin position="33"/>
        <end position="388"/>
    </location>
</feature>
<feature type="domain" description="Orn/DAP/Arg decarboxylase 2 N-terminal" evidence="16">
    <location>
        <begin position="40"/>
        <end position="296"/>
    </location>
</feature>
<dbReference type="SUPFAM" id="SSF50621">
    <property type="entry name" value="Alanine racemase C-terminal domain-like"/>
    <property type="match status" value="1"/>
</dbReference>
<dbReference type="Proteomes" id="UP000531594">
    <property type="component" value="Unassembled WGS sequence"/>
</dbReference>
<feature type="modified residue" description="N6-(pyridoxal phosphate)lysine" evidence="12 13">
    <location>
        <position position="66"/>
    </location>
</feature>
<reference evidence="17 18" key="1">
    <citation type="submission" date="2020-08" db="EMBL/GenBank/DDBJ databases">
        <title>Genomic Encyclopedia of Type Strains, Phase IV (KMG-IV): sequencing the most valuable type-strain genomes for metagenomic binning, comparative biology and taxonomic classification.</title>
        <authorList>
            <person name="Goeker M."/>
        </authorList>
    </citation>
    <scope>NUCLEOTIDE SEQUENCE [LARGE SCALE GENOMIC DNA]</scope>
    <source>
        <strain evidence="17 18">DSM 5391</strain>
    </source>
</reference>
<comment type="caution">
    <text evidence="17">The sequence shown here is derived from an EMBL/GenBank/DDBJ whole genome shotgun (WGS) entry which is preliminary data.</text>
</comment>
<feature type="active site" description="Proton donor" evidence="13">
    <location>
        <position position="361"/>
    </location>
</feature>
<dbReference type="InterPro" id="IPR000183">
    <property type="entry name" value="Orn/DAP/Arg_de-COase"/>
</dbReference>
<dbReference type="EMBL" id="JACHGK010000003">
    <property type="protein sequence ID" value="MBB6444757.1"/>
    <property type="molecule type" value="Genomic_DNA"/>
</dbReference>
<feature type="binding site" evidence="12">
    <location>
        <position position="390"/>
    </location>
    <ligand>
        <name>pyridoxal 5'-phosphate</name>
        <dbReference type="ChEBI" id="CHEBI:597326"/>
    </ligand>
</feature>
<dbReference type="GO" id="GO:0030170">
    <property type="term" value="F:pyridoxal phosphate binding"/>
    <property type="evidence" value="ECO:0007669"/>
    <property type="project" value="UniProtKB-UniRule"/>
</dbReference>
<keyword evidence="3 12" id="KW-0210">Decarboxylase</keyword>
<feature type="binding site" evidence="12">
    <location>
        <position position="293"/>
    </location>
    <ligand>
        <name>substrate</name>
    </ligand>
</feature>
<keyword evidence="18" id="KW-1185">Reference proteome</keyword>
<dbReference type="AlphaFoldDB" id="A0A7X0HPU3"/>
<evidence type="ECO:0000256" key="14">
    <source>
        <dbReference type="RuleBase" id="RU003738"/>
    </source>
</evidence>
<evidence type="ECO:0000256" key="11">
    <source>
        <dbReference type="ARBA" id="ARBA00074972"/>
    </source>
</evidence>
<dbReference type="InterPro" id="IPR029066">
    <property type="entry name" value="PLP-binding_barrel"/>
</dbReference>
<keyword evidence="6 12" id="KW-0456">Lyase</keyword>
<name>A0A7X0HPU3_9BACI</name>
<dbReference type="HAMAP" id="MF_02120">
    <property type="entry name" value="LysA"/>
    <property type="match status" value="1"/>
</dbReference>
<protein>
    <recommendedName>
        <fullName evidence="11 12">Diaminopimelate decarboxylase</fullName>
        <shortName evidence="12">DAP decarboxylase</shortName>
        <shortName evidence="12">DAPDC</shortName>
        <ecNumber evidence="10 12">4.1.1.20</ecNumber>
    </recommendedName>
</protein>
<dbReference type="RefSeq" id="WP_184524122.1">
    <property type="nucleotide sequence ID" value="NZ_JACHGK010000003.1"/>
</dbReference>
<evidence type="ECO:0000256" key="12">
    <source>
        <dbReference type="HAMAP-Rule" id="MF_02120"/>
    </source>
</evidence>
<keyword evidence="2 12" id="KW-0028">Amino-acid biosynthesis</keyword>
<dbReference type="FunFam" id="2.40.37.10:FF:000003">
    <property type="entry name" value="Diaminopimelate decarboxylase"/>
    <property type="match status" value="1"/>
</dbReference>
<comment type="function">
    <text evidence="12">Specifically catalyzes the decarboxylation of meso-diaminopimelate (meso-DAP) to L-lysine.</text>
</comment>
<comment type="subunit">
    <text evidence="12">Homodimer.</text>
</comment>
<dbReference type="PRINTS" id="PR01179">
    <property type="entry name" value="ODADCRBXLASE"/>
</dbReference>
<feature type="binding site" evidence="12">
    <location>
        <position position="248"/>
    </location>
    <ligand>
        <name>pyridoxal 5'-phosphate</name>
        <dbReference type="ChEBI" id="CHEBI:597326"/>
    </ligand>
</feature>
<feature type="binding site" evidence="12">
    <location>
        <position position="362"/>
    </location>
    <ligand>
        <name>substrate</name>
    </ligand>
</feature>
<comment type="similarity">
    <text evidence="9 12">Belongs to the Orn/Lys/Arg decarboxylase class-II family. LysA subfamily.</text>
</comment>
<evidence type="ECO:0000256" key="6">
    <source>
        <dbReference type="ARBA" id="ARBA00023239"/>
    </source>
</evidence>
<dbReference type="NCBIfam" id="TIGR01048">
    <property type="entry name" value="lysA"/>
    <property type="match status" value="1"/>
</dbReference>
<evidence type="ECO:0000256" key="13">
    <source>
        <dbReference type="PIRSR" id="PIRSR600183-50"/>
    </source>
</evidence>
<dbReference type="PRINTS" id="PR01181">
    <property type="entry name" value="DAPDCRBXLASE"/>
</dbReference>
<proteinExistence type="inferred from homology"/>
<dbReference type="CDD" id="cd06828">
    <property type="entry name" value="PLPDE_III_DapDC"/>
    <property type="match status" value="1"/>
</dbReference>
<dbReference type="SUPFAM" id="SSF51419">
    <property type="entry name" value="PLP-binding barrel"/>
    <property type="match status" value="1"/>
</dbReference>
<evidence type="ECO:0000256" key="2">
    <source>
        <dbReference type="ARBA" id="ARBA00022605"/>
    </source>
</evidence>
<evidence type="ECO:0000259" key="15">
    <source>
        <dbReference type="Pfam" id="PF00278"/>
    </source>
</evidence>
<dbReference type="PANTHER" id="PTHR43727:SF2">
    <property type="entry name" value="GROUP IV DECARBOXYLASE"/>
    <property type="match status" value="1"/>
</dbReference>
<feature type="binding site" evidence="12">
    <location>
        <begin position="290"/>
        <end position="293"/>
    </location>
    <ligand>
        <name>pyridoxal 5'-phosphate</name>
        <dbReference type="ChEBI" id="CHEBI:597326"/>
    </ligand>
</feature>
<evidence type="ECO:0000256" key="4">
    <source>
        <dbReference type="ARBA" id="ARBA00022898"/>
    </source>
</evidence>
<organism evidence="17 18">
    <name type="scientific">Bacillus benzoevorans</name>
    <dbReference type="NCBI Taxonomy" id="1456"/>
    <lineage>
        <taxon>Bacteria</taxon>
        <taxon>Bacillati</taxon>
        <taxon>Bacillota</taxon>
        <taxon>Bacilli</taxon>
        <taxon>Bacillales</taxon>
        <taxon>Bacillaceae</taxon>
        <taxon>Bacillus</taxon>
    </lineage>
</organism>
<evidence type="ECO:0000313" key="18">
    <source>
        <dbReference type="Proteomes" id="UP000531594"/>
    </source>
</evidence>
<dbReference type="FunFam" id="3.20.20.10:FF:000003">
    <property type="entry name" value="Diaminopimelate decarboxylase"/>
    <property type="match status" value="1"/>
</dbReference>
<comment type="cofactor">
    <cofactor evidence="1 12 13 14">
        <name>pyridoxal 5'-phosphate</name>
        <dbReference type="ChEBI" id="CHEBI:597326"/>
    </cofactor>
</comment>
<keyword evidence="4 12" id="KW-0663">Pyridoxal phosphate</keyword>
<feature type="binding site" evidence="12">
    <location>
        <position position="334"/>
    </location>
    <ligand>
        <name>substrate</name>
    </ligand>
</feature>
<dbReference type="Gene3D" id="2.40.37.10">
    <property type="entry name" value="Lyase, Ornithine Decarboxylase, Chain A, domain 1"/>
    <property type="match status" value="1"/>
</dbReference>
<dbReference type="InterPro" id="IPR022643">
    <property type="entry name" value="De-COase2_C"/>
</dbReference>
<comment type="catalytic activity">
    <reaction evidence="7 12 14">
        <text>meso-2,6-diaminopimelate + H(+) = L-lysine + CO2</text>
        <dbReference type="Rhea" id="RHEA:15101"/>
        <dbReference type="ChEBI" id="CHEBI:15378"/>
        <dbReference type="ChEBI" id="CHEBI:16526"/>
        <dbReference type="ChEBI" id="CHEBI:32551"/>
        <dbReference type="ChEBI" id="CHEBI:57791"/>
        <dbReference type="EC" id="4.1.1.20"/>
    </reaction>
</comment>
<evidence type="ECO:0000256" key="9">
    <source>
        <dbReference type="ARBA" id="ARBA00060983"/>
    </source>
</evidence>
<dbReference type="EC" id="4.1.1.20" evidence="10 12"/>
<evidence type="ECO:0000256" key="10">
    <source>
        <dbReference type="ARBA" id="ARBA00066427"/>
    </source>
</evidence>
<evidence type="ECO:0000313" key="17">
    <source>
        <dbReference type="EMBL" id="MBB6444757.1"/>
    </source>
</evidence>
<evidence type="ECO:0000256" key="5">
    <source>
        <dbReference type="ARBA" id="ARBA00023154"/>
    </source>
</evidence>
<evidence type="ECO:0000256" key="8">
    <source>
        <dbReference type="ARBA" id="ARBA00060643"/>
    </source>
</evidence>
<keyword evidence="5 12" id="KW-0457">Lysine biosynthesis</keyword>
<dbReference type="InterPro" id="IPR022644">
    <property type="entry name" value="De-COase2_N"/>
</dbReference>
<dbReference type="UniPathway" id="UPA00034">
    <property type="reaction ID" value="UER00027"/>
</dbReference>
<comment type="pathway">
    <text evidence="8 12 14">Amino-acid biosynthesis; L-lysine biosynthesis via DAP pathway; L-lysine from DL-2,6-diaminopimelate: step 1/1.</text>
</comment>
<evidence type="ECO:0000259" key="16">
    <source>
        <dbReference type="Pfam" id="PF02784"/>
    </source>
</evidence>
<dbReference type="Gene3D" id="3.20.20.10">
    <property type="entry name" value="Alanine racemase"/>
    <property type="match status" value="1"/>
</dbReference>
<accession>A0A7X0HPU3</accession>